<organism evidence="3">
    <name type="scientific">Desulfacinum infernum</name>
    <dbReference type="NCBI Taxonomy" id="35837"/>
    <lineage>
        <taxon>Bacteria</taxon>
        <taxon>Pseudomonadati</taxon>
        <taxon>Thermodesulfobacteriota</taxon>
        <taxon>Syntrophobacteria</taxon>
        <taxon>Syntrophobacterales</taxon>
        <taxon>Syntrophobacteraceae</taxon>
        <taxon>Desulfacinum</taxon>
    </lineage>
</organism>
<dbReference type="SUPFAM" id="SSF52402">
    <property type="entry name" value="Adenine nucleotide alpha hydrolases-like"/>
    <property type="match status" value="1"/>
</dbReference>
<dbReference type="InterPro" id="IPR006016">
    <property type="entry name" value="UspA"/>
</dbReference>
<evidence type="ECO:0000313" key="3">
    <source>
        <dbReference type="EMBL" id="HFK97156.1"/>
    </source>
</evidence>
<dbReference type="PANTHER" id="PTHR46268:SF15">
    <property type="entry name" value="UNIVERSAL STRESS PROTEIN HP_0031"/>
    <property type="match status" value="1"/>
</dbReference>
<dbReference type="EMBL" id="DSTK01000022">
    <property type="protein sequence ID" value="HFK97156.1"/>
    <property type="molecule type" value="Genomic_DNA"/>
</dbReference>
<dbReference type="PANTHER" id="PTHR46268">
    <property type="entry name" value="STRESS RESPONSE PROTEIN NHAX"/>
    <property type="match status" value="1"/>
</dbReference>
<comment type="similarity">
    <text evidence="1">Belongs to the universal stress protein A family.</text>
</comment>
<comment type="caution">
    <text evidence="3">The sequence shown here is derived from an EMBL/GenBank/DDBJ whole genome shotgun (WGS) entry which is preliminary data.</text>
</comment>
<evidence type="ECO:0000259" key="2">
    <source>
        <dbReference type="Pfam" id="PF00582"/>
    </source>
</evidence>
<evidence type="ECO:0000256" key="1">
    <source>
        <dbReference type="ARBA" id="ARBA00008791"/>
    </source>
</evidence>
<gene>
    <name evidence="3" type="ORF">ENS06_07505</name>
</gene>
<dbReference type="PRINTS" id="PR01438">
    <property type="entry name" value="UNVRSLSTRESS"/>
</dbReference>
<dbReference type="Pfam" id="PF00582">
    <property type="entry name" value="Usp"/>
    <property type="match status" value="1"/>
</dbReference>
<proteinExistence type="inferred from homology"/>
<dbReference type="InterPro" id="IPR006015">
    <property type="entry name" value="Universal_stress_UspA"/>
</dbReference>
<dbReference type="CDD" id="cd00293">
    <property type="entry name" value="USP-like"/>
    <property type="match status" value="1"/>
</dbReference>
<dbReference type="Gene3D" id="3.40.50.620">
    <property type="entry name" value="HUPs"/>
    <property type="match status" value="1"/>
</dbReference>
<name>A0A831ZK80_9BACT</name>
<reference evidence="3" key="1">
    <citation type="journal article" date="2020" name="mSystems">
        <title>Genome- and Community-Level Interaction Insights into Carbon Utilization and Element Cycling Functions of Hydrothermarchaeota in Hydrothermal Sediment.</title>
        <authorList>
            <person name="Zhou Z."/>
            <person name="Liu Y."/>
            <person name="Xu W."/>
            <person name="Pan J."/>
            <person name="Luo Z.H."/>
            <person name="Li M."/>
        </authorList>
    </citation>
    <scope>NUCLEOTIDE SEQUENCE [LARGE SCALE GENOMIC DNA]</scope>
    <source>
        <strain evidence="3">SpSt-456</strain>
    </source>
</reference>
<accession>A0A831ZK80</accession>
<sequence length="138" mass="15207">MTEQTGERYRILVGYDGTRTAKEALNVALFHAQHLHAEVHVVWSLMGGQNTSLEEIDTARDGLQHAQSLFAKAHIPCETHLLIRGLSPGEDLVRFAEEHAVGEVIIGVRRRSQVGKLLFGSTARYVILNAPCPVVSVK</sequence>
<feature type="domain" description="UspA" evidence="2">
    <location>
        <begin position="10"/>
        <end position="138"/>
    </location>
</feature>
<protein>
    <submittedName>
        <fullName evidence="3">Universal stress protein</fullName>
    </submittedName>
</protein>
<dbReference type="AlphaFoldDB" id="A0A831ZK80"/>
<dbReference type="InterPro" id="IPR014729">
    <property type="entry name" value="Rossmann-like_a/b/a_fold"/>
</dbReference>